<organism evidence="1 2">
    <name type="scientific">Methylovorus glucosotrophus (strain SIP3-4)</name>
    <dbReference type="NCBI Taxonomy" id="582744"/>
    <lineage>
        <taxon>Bacteria</taxon>
        <taxon>Pseudomonadati</taxon>
        <taxon>Pseudomonadota</taxon>
        <taxon>Betaproteobacteria</taxon>
        <taxon>Nitrosomonadales</taxon>
        <taxon>Methylophilaceae</taxon>
        <taxon>Methylovorus</taxon>
    </lineage>
</organism>
<dbReference type="HOGENOM" id="CLU_118537_0_0_4"/>
<dbReference type="STRING" id="582744.Msip34_0843"/>
<reference evidence="1 2" key="2">
    <citation type="journal article" date="2011" name="J. Bacteriol.">
        <title>Genomes of three methylotrophs from a single niche uncover genetic and metabolic divergence of Methylophilaceae.</title>
        <authorList>
            <person name="Lapidus A."/>
            <person name="Clum A."/>
            <person name="Labutti K."/>
            <person name="Kaluzhnaya M.G."/>
            <person name="Lim S."/>
            <person name="Beck D.A."/>
            <person name="Glavina Del Rio T."/>
            <person name="Nolan M."/>
            <person name="Mavromatis K."/>
            <person name="Huntemann M."/>
            <person name="Lucas S."/>
            <person name="Lidstrom M.E."/>
            <person name="Ivanova N."/>
            <person name="Chistoserdova L."/>
        </authorList>
    </citation>
    <scope>NUCLEOTIDE SEQUENCE [LARGE SCALE GENOMIC DNA]</scope>
    <source>
        <strain evidence="1 2">SIP3-4</strain>
    </source>
</reference>
<gene>
    <name evidence="1" type="ordered locus">Msip34_0843</name>
</gene>
<reference evidence="2" key="1">
    <citation type="submission" date="2009-07" db="EMBL/GenBank/DDBJ databases">
        <title>Complete sequence of chromosome of Methylovorus sp. SIP3-4.</title>
        <authorList>
            <person name="Lucas S."/>
            <person name="Copeland A."/>
            <person name="Lapidus A."/>
            <person name="Glavina del Rio T."/>
            <person name="Tice H."/>
            <person name="Bruce D."/>
            <person name="Goodwin L."/>
            <person name="Pitluck S."/>
            <person name="Clum A."/>
            <person name="Larimer F."/>
            <person name="Land M."/>
            <person name="Hauser L."/>
            <person name="Kyrpides N."/>
            <person name="Mikhailova N."/>
            <person name="Kayluzhnaya M."/>
            <person name="Chistoserdova L."/>
        </authorList>
    </citation>
    <scope>NUCLEOTIDE SEQUENCE [LARGE SCALE GENOMIC DNA]</scope>
    <source>
        <strain evidence="2">SIP3-4</strain>
    </source>
</reference>
<name>C6XC16_METGS</name>
<dbReference type="RefSeq" id="WP_015829650.1">
    <property type="nucleotide sequence ID" value="NC_012969.1"/>
</dbReference>
<dbReference type="EMBL" id="CP001674">
    <property type="protein sequence ID" value="ACT50091.1"/>
    <property type="molecule type" value="Genomic_DNA"/>
</dbReference>
<proteinExistence type="predicted"/>
<dbReference type="Proteomes" id="UP000002743">
    <property type="component" value="Chromosome"/>
</dbReference>
<dbReference type="AlphaFoldDB" id="C6XC16"/>
<dbReference type="KEGG" id="mei:Msip34_0843"/>
<protein>
    <submittedName>
        <fullName evidence="1">Uncharacterized protein</fullName>
    </submittedName>
</protein>
<dbReference type="eggNOG" id="ENOG5032H16">
    <property type="taxonomic scope" value="Bacteria"/>
</dbReference>
<evidence type="ECO:0000313" key="1">
    <source>
        <dbReference type="EMBL" id="ACT50091.1"/>
    </source>
</evidence>
<accession>C6XC16</accession>
<evidence type="ECO:0000313" key="2">
    <source>
        <dbReference type="Proteomes" id="UP000002743"/>
    </source>
</evidence>
<sequence length="173" mass="19247">MQTLRLDHGQPIHDQAPISRVLLSLGATAAFVAVMALQDINDKSQKLDADMQQLQQPPRSSSLRLDAKENVGKRDEILAVKGVMAELALPWQPLFKTLESLSTPDIKLLAVEPNPKQHKVRITAESSDIGLMLEYVQKLARQPVLKDVFLLTHEHSEGSAMPIRFVVEAAWVQ</sequence>
<dbReference type="OrthoDB" id="8703192at2"/>
<keyword evidence="2" id="KW-1185">Reference proteome</keyword>